<dbReference type="Proteomes" id="UP000581206">
    <property type="component" value="Unassembled WGS sequence"/>
</dbReference>
<dbReference type="PANTHER" id="PTHR33885">
    <property type="entry name" value="PHAGE SHOCK PROTEIN C"/>
    <property type="match status" value="1"/>
</dbReference>
<dbReference type="PANTHER" id="PTHR33885:SF3">
    <property type="entry name" value="PHAGE SHOCK PROTEIN C"/>
    <property type="match status" value="1"/>
</dbReference>
<evidence type="ECO:0000256" key="7">
    <source>
        <dbReference type="SAM" id="Phobius"/>
    </source>
</evidence>
<protein>
    <submittedName>
        <fullName evidence="10">PspC domain-containing protein</fullName>
    </submittedName>
</protein>
<evidence type="ECO:0000259" key="9">
    <source>
        <dbReference type="Pfam" id="PF09922"/>
    </source>
</evidence>
<feature type="domain" description="Cell wall-active antibiotics response LiaF-like C-terminal" evidence="9">
    <location>
        <begin position="397"/>
        <end position="494"/>
    </location>
</feature>
<proteinExistence type="predicted"/>
<feature type="transmembrane region" description="Helical" evidence="7">
    <location>
        <begin position="343"/>
        <end position="360"/>
    </location>
</feature>
<feature type="compositionally biased region" description="Low complexity" evidence="6">
    <location>
        <begin position="190"/>
        <end position="215"/>
    </location>
</feature>
<dbReference type="InterPro" id="IPR007168">
    <property type="entry name" value="Phageshock_PspC_N"/>
</dbReference>
<dbReference type="EMBL" id="JAAXOX010000017">
    <property type="protein sequence ID" value="NKY24515.1"/>
    <property type="molecule type" value="Genomic_DNA"/>
</dbReference>
<dbReference type="AlphaFoldDB" id="A0A7X6KYP2"/>
<evidence type="ECO:0000313" key="11">
    <source>
        <dbReference type="Proteomes" id="UP000581206"/>
    </source>
</evidence>
<dbReference type="InterPro" id="IPR052027">
    <property type="entry name" value="PspC"/>
</dbReference>
<feature type="transmembrane region" description="Helical" evidence="7">
    <location>
        <begin position="316"/>
        <end position="337"/>
    </location>
</feature>
<feature type="domain" description="Phage shock protein PspC N-terminal" evidence="8">
    <location>
        <begin position="44"/>
        <end position="94"/>
    </location>
</feature>
<sequence length="497" mass="50078">MTNDSTGYGPGTPPPAGSGPTPGRPGGASGDGFFGAIRGLGITRGEDRWIGGVCSGLAQRFGMDPLLVRGVVGLTVLMGFGLVLYGVAWALLPEPDGRIHLEQAIHGDWNGALIGAGLVVLIGATSGGWWFSWGPFDSGWFSAIAWSAALVAVVIIAANARKGSGPPTSTEGQAPMTDPTFPTPTPETPGAPTAAAGSPAPATGAAPPRTSAHAPNPGPGHHGTPYGTGAPTPPPSSAPYWQQPRPAGAGPVPPRPVTPPRPPMPPKPPKPPKPVKPSVPGPGSAVTGVVVGLILLGLAALLIADRMDLYTGPVASVLVGGGVILVGLAIIVCGLLGRHAGGLTALAIIGFVVAGPAIAADSDSVWRWRDSDGSVAVGDRTYDVTSRAEAEDGFALGVGSTVVDLTDVPMVEDETLVVPVQAGLGNVTVIVPDGVPVQATVRSGGGTVYWEVDDSSRSVSGVGNRATFRSEELVDDTIAQLELQVDLGLGDVTIEED</sequence>
<comment type="caution">
    <text evidence="10">The sequence shown here is derived from an EMBL/GenBank/DDBJ whole genome shotgun (WGS) entry which is preliminary data.</text>
</comment>
<evidence type="ECO:0000256" key="2">
    <source>
        <dbReference type="ARBA" id="ARBA00022475"/>
    </source>
</evidence>
<keyword evidence="11" id="KW-1185">Reference proteome</keyword>
<evidence type="ECO:0000256" key="3">
    <source>
        <dbReference type="ARBA" id="ARBA00022692"/>
    </source>
</evidence>
<evidence type="ECO:0000256" key="5">
    <source>
        <dbReference type="ARBA" id="ARBA00023136"/>
    </source>
</evidence>
<reference evidence="10 11" key="1">
    <citation type="submission" date="2020-04" db="EMBL/GenBank/DDBJ databases">
        <title>MicrobeNet Type strains.</title>
        <authorList>
            <person name="Nicholson A.C."/>
        </authorList>
    </citation>
    <scope>NUCLEOTIDE SEQUENCE [LARGE SCALE GENOMIC DNA]</scope>
    <source>
        <strain evidence="10 11">ATCC BAA-788</strain>
    </source>
</reference>
<dbReference type="Pfam" id="PF04024">
    <property type="entry name" value="PspC"/>
    <property type="match status" value="1"/>
</dbReference>
<feature type="transmembrane region" description="Helical" evidence="7">
    <location>
        <begin position="285"/>
        <end position="304"/>
    </location>
</feature>
<accession>A0A7X6KYP2</accession>
<keyword evidence="2" id="KW-1003">Cell membrane</keyword>
<evidence type="ECO:0000256" key="1">
    <source>
        <dbReference type="ARBA" id="ARBA00004162"/>
    </source>
</evidence>
<feature type="transmembrane region" description="Helical" evidence="7">
    <location>
        <begin position="140"/>
        <end position="160"/>
    </location>
</feature>
<comment type="subcellular location">
    <subcellularLocation>
        <location evidence="1">Cell membrane</location>
        <topology evidence="1">Single-pass membrane protein</topology>
    </subcellularLocation>
</comment>
<dbReference type="GO" id="GO:0005886">
    <property type="term" value="C:plasma membrane"/>
    <property type="evidence" value="ECO:0007669"/>
    <property type="project" value="UniProtKB-SubCell"/>
</dbReference>
<keyword evidence="3 7" id="KW-0812">Transmembrane</keyword>
<feature type="region of interest" description="Disordered" evidence="6">
    <location>
        <begin position="161"/>
        <end position="280"/>
    </location>
</feature>
<dbReference type="Pfam" id="PF09922">
    <property type="entry name" value="LiaF-like_C"/>
    <property type="match status" value="1"/>
</dbReference>
<feature type="region of interest" description="Disordered" evidence="6">
    <location>
        <begin position="1"/>
        <end position="28"/>
    </location>
</feature>
<feature type="compositionally biased region" description="Pro residues" evidence="6">
    <location>
        <begin position="251"/>
        <end position="280"/>
    </location>
</feature>
<evidence type="ECO:0000313" key="10">
    <source>
        <dbReference type="EMBL" id="NKY24515.1"/>
    </source>
</evidence>
<gene>
    <name evidence="10" type="ORF">HGA03_17795</name>
</gene>
<organism evidence="10 11">
    <name type="scientific">Cellulomonas denverensis</name>
    <dbReference type="NCBI Taxonomy" id="264297"/>
    <lineage>
        <taxon>Bacteria</taxon>
        <taxon>Bacillati</taxon>
        <taxon>Actinomycetota</taxon>
        <taxon>Actinomycetes</taxon>
        <taxon>Micrococcales</taxon>
        <taxon>Cellulomonadaceae</taxon>
        <taxon>Cellulomonas</taxon>
    </lineage>
</organism>
<dbReference type="InterPro" id="IPR024425">
    <property type="entry name" value="LiaF-like_C"/>
</dbReference>
<evidence type="ECO:0000256" key="6">
    <source>
        <dbReference type="SAM" id="MobiDB-lite"/>
    </source>
</evidence>
<dbReference type="RefSeq" id="WP_168631639.1">
    <property type="nucleotide sequence ID" value="NZ_BONL01000017.1"/>
</dbReference>
<keyword evidence="4 7" id="KW-1133">Transmembrane helix</keyword>
<feature type="transmembrane region" description="Helical" evidence="7">
    <location>
        <begin position="112"/>
        <end position="133"/>
    </location>
</feature>
<name>A0A7X6KYP2_9CELL</name>
<evidence type="ECO:0000256" key="4">
    <source>
        <dbReference type="ARBA" id="ARBA00022989"/>
    </source>
</evidence>
<feature type="transmembrane region" description="Helical" evidence="7">
    <location>
        <begin position="66"/>
        <end position="92"/>
    </location>
</feature>
<evidence type="ECO:0000259" key="8">
    <source>
        <dbReference type="Pfam" id="PF04024"/>
    </source>
</evidence>
<keyword evidence="5 7" id="KW-0472">Membrane</keyword>